<evidence type="ECO:0000256" key="1">
    <source>
        <dbReference type="ARBA" id="ARBA00001947"/>
    </source>
</evidence>
<evidence type="ECO:0000256" key="8">
    <source>
        <dbReference type="ARBA" id="ARBA00022631"/>
    </source>
</evidence>
<evidence type="ECO:0000256" key="11">
    <source>
        <dbReference type="ARBA" id="ARBA00022833"/>
    </source>
</evidence>
<comment type="pathway">
    <text evidence="3">Nitrogen metabolism; (S)-allantoin degradation; allantoate from (S)-allantoin: step 1/1.</text>
</comment>
<keyword evidence="10 14" id="KW-0378">Hydrolase</keyword>
<dbReference type="GO" id="GO:0008270">
    <property type="term" value="F:zinc ion binding"/>
    <property type="evidence" value="ECO:0007669"/>
    <property type="project" value="InterPro"/>
</dbReference>
<reference evidence="14 15" key="1">
    <citation type="submission" date="2020-07" db="EMBL/GenBank/DDBJ databases">
        <title>Sequencing the genomes of 1000 actinobacteria strains.</title>
        <authorList>
            <person name="Klenk H.-P."/>
        </authorList>
    </citation>
    <scope>NUCLEOTIDE SEQUENCE [LARGE SCALE GENOMIC DNA]</scope>
    <source>
        <strain evidence="14 15">DSM 21350</strain>
    </source>
</reference>
<keyword evidence="15" id="KW-1185">Reference proteome</keyword>
<dbReference type="InterPro" id="IPR011059">
    <property type="entry name" value="Metal-dep_hydrolase_composite"/>
</dbReference>
<evidence type="ECO:0000256" key="10">
    <source>
        <dbReference type="ARBA" id="ARBA00022801"/>
    </source>
</evidence>
<dbReference type="GO" id="GO:0005737">
    <property type="term" value="C:cytoplasm"/>
    <property type="evidence" value="ECO:0007669"/>
    <property type="project" value="TreeGrafter"/>
</dbReference>
<gene>
    <name evidence="14" type="ORF">BJZ21_000648</name>
</gene>
<sequence length="463" mass="49162">MSEGRGALDLVLRARRVVTPDGEVAAAVGVRDGRIVAVEPLDAGMTAPETVELAEDEVLLPGLVDSHVHVNDPGRTEWEGFTSATRAAAAGGVTTIVDMPLNSIPPTVDVAALEVKRKAAAGQAFVDVGFWGGAVPGNLADLRPLHAAGVSGFKCFLVHSGVEEFPPLDEEELAAAMREIASFDGLLIVHAEDAHAIDAAPPPAGADYASFLGSRPRDAEDRAVRRLIGLARETGCRVHVLHVSSSDVLPLLAAARADGVRITAETCPHYLTFSAEEVPSGATQFKCCPPIREQDNRERLWAGLRDGVIDLVVTDHSPSTIDLKCLDTGDFAAAWGGISSLQLGLAAVWSGARARGFGLTDVARWMSAAPARQAGLPAKGAIAVGRDADFCVLAPEEAFVVDETRLHHKNAITPYHGRTLTGVVRSTWLRGVRIHDGHDRHDRHDHRDPAAEPRGRLLTRGEA</sequence>
<comment type="similarity">
    <text evidence="5">Belongs to the metallo-dependent hydrolases superfamily. Allantoinase family.</text>
</comment>
<keyword evidence="9" id="KW-0479">Metal-binding</keyword>
<feature type="domain" description="Amidohydrolase-related" evidence="13">
    <location>
        <begin position="58"/>
        <end position="431"/>
    </location>
</feature>
<dbReference type="InterPro" id="IPR006680">
    <property type="entry name" value="Amidohydro-rel"/>
</dbReference>
<dbReference type="EC" id="3.5.2.5" evidence="7"/>
<evidence type="ECO:0000256" key="2">
    <source>
        <dbReference type="ARBA" id="ARBA00002368"/>
    </source>
</evidence>
<evidence type="ECO:0000256" key="4">
    <source>
        <dbReference type="ARBA" id="ARBA00010286"/>
    </source>
</evidence>
<dbReference type="GO" id="GO:0004038">
    <property type="term" value="F:allantoinase activity"/>
    <property type="evidence" value="ECO:0007669"/>
    <property type="project" value="UniProtKB-EC"/>
</dbReference>
<evidence type="ECO:0000256" key="3">
    <source>
        <dbReference type="ARBA" id="ARBA00004968"/>
    </source>
</evidence>
<evidence type="ECO:0000256" key="9">
    <source>
        <dbReference type="ARBA" id="ARBA00022723"/>
    </source>
</evidence>
<dbReference type="EMBL" id="JACCBG010000001">
    <property type="protein sequence ID" value="NYD40565.1"/>
    <property type="molecule type" value="Genomic_DNA"/>
</dbReference>
<evidence type="ECO:0000256" key="5">
    <source>
        <dbReference type="ARBA" id="ARBA00010368"/>
    </source>
</evidence>
<dbReference type="InterPro" id="IPR032466">
    <property type="entry name" value="Metal_Hydrolase"/>
</dbReference>
<dbReference type="InterPro" id="IPR017593">
    <property type="entry name" value="Allantoinase"/>
</dbReference>
<comment type="similarity">
    <text evidence="4">Belongs to the metallo-dependent hydrolases superfamily. DHOase family. Class I DHOase subfamily.</text>
</comment>
<dbReference type="Gene3D" id="3.20.20.140">
    <property type="entry name" value="Metal-dependent hydrolases"/>
    <property type="match status" value="1"/>
</dbReference>
<evidence type="ECO:0000259" key="13">
    <source>
        <dbReference type="Pfam" id="PF01979"/>
    </source>
</evidence>
<dbReference type="InterPro" id="IPR002195">
    <property type="entry name" value="Dihydroorotase_CS"/>
</dbReference>
<dbReference type="SUPFAM" id="SSF51556">
    <property type="entry name" value="Metallo-dependent hydrolases"/>
    <property type="match status" value="1"/>
</dbReference>
<dbReference type="GO" id="GO:0000256">
    <property type="term" value="P:allantoin catabolic process"/>
    <property type="evidence" value="ECO:0007669"/>
    <property type="project" value="InterPro"/>
</dbReference>
<evidence type="ECO:0000313" key="15">
    <source>
        <dbReference type="Proteomes" id="UP000535511"/>
    </source>
</evidence>
<dbReference type="GO" id="GO:0006145">
    <property type="term" value="P:purine nucleobase catabolic process"/>
    <property type="evidence" value="ECO:0007669"/>
    <property type="project" value="TreeGrafter"/>
</dbReference>
<dbReference type="PANTHER" id="PTHR43668:SF2">
    <property type="entry name" value="ALLANTOINASE"/>
    <property type="match status" value="1"/>
</dbReference>
<accession>A0A7Y9E416</accession>
<comment type="function">
    <text evidence="2">Catalyzes the reversible cyclization of carbamoyl aspartate to dihydroorotate.</text>
</comment>
<dbReference type="PANTHER" id="PTHR43668">
    <property type="entry name" value="ALLANTOINASE"/>
    <property type="match status" value="1"/>
</dbReference>
<name>A0A7Y9E416_9ACTN</name>
<keyword evidence="8" id="KW-0659">Purine metabolism</keyword>
<evidence type="ECO:0000256" key="6">
    <source>
        <dbReference type="ARBA" id="ARBA00011881"/>
    </source>
</evidence>
<dbReference type="NCBIfam" id="TIGR03178">
    <property type="entry name" value="allantoinase"/>
    <property type="match status" value="1"/>
</dbReference>
<dbReference type="InterPro" id="IPR050138">
    <property type="entry name" value="DHOase/Allantoinase_Hydrolase"/>
</dbReference>
<dbReference type="PROSITE" id="PS00482">
    <property type="entry name" value="DIHYDROOROTASE_1"/>
    <property type="match status" value="1"/>
</dbReference>
<evidence type="ECO:0000256" key="7">
    <source>
        <dbReference type="ARBA" id="ARBA00012863"/>
    </source>
</evidence>
<comment type="subunit">
    <text evidence="6">Homotetramer.</text>
</comment>
<keyword evidence="11" id="KW-0862">Zinc</keyword>
<dbReference type="FunFam" id="3.20.20.140:FF:000032">
    <property type="entry name" value="Allantoinase Dal1"/>
    <property type="match status" value="1"/>
</dbReference>
<proteinExistence type="inferred from homology"/>
<dbReference type="RefSeq" id="WP_343051929.1">
    <property type="nucleotide sequence ID" value="NZ_JACCBG010000001.1"/>
</dbReference>
<organism evidence="14 15">
    <name type="scientific">Nocardioides panaciterrulae</name>
    <dbReference type="NCBI Taxonomy" id="661492"/>
    <lineage>
        <taxon>Bacteria</taxon>
        <taxon>Bacillati</taxon>
        <taxon>Actinomycetota</taxon>
        <taxon>Actinomycetes</taxon>
        <taxon>Propionibacteriales</taxon>
        <taxon>Nocardioidaceae</taxon>
        <taxon>Nocardioides</taxon>
    </lineage>
</organism>
<evidence type="ECO:0000313" key="14">
    <source>
        <dbReference type="EMBL" id="NYD40565.1"/>
    </source>
</evidence>
<dbReference type="Pfam" id="PF01979">
    <property type="entry name" value="Amidohydro_1"/>
    <property type="match status" value="1"/>
</dbReference>
<comment type="cofactor">
    <cofactor evidence="1">
        <name>Zn(2+)</name>
        <dbReference type="ChEBI" id="CHEBI:29105"/>
    </cofactor>
</comment>
<dbReference type="SUPFAM" id="SSF51338">
    <property type="entry name" value="Composite domain of metallo-dependent hydrolases"/>
    <property type="match status" value="1"/>
</dbReference>
<feature type="region of interest" description="Disordered" evidence="12">
    <location>
        <begin position="437"/>
        <end position="463"/>
    </location>
</feature>
<dbReference type="Proteomes" id="UP000535511">
    <property type="component" value="Unassembled WGS sequence"/>
</dbReference>
<dbReference type="AlphaFoldDB" id="A0A7Y9E416"/>
<protein>
    <recommendedName>
        <fullName evidence="7">allantoinase</fullName>
        <ecNumber evidence="7">3.5.2.5</ecNumber>
    </recommendedName>
</protein>
<comment type="caution">
    <text evidence="14">The sequence shown here is derived from an EMBL/GenBank/DDBJ whole genome shotgun (WGS) entry which is preliminary data.</text>
</comment>
<evidence type="ECO:0000256" key="12">
    <source>
        <dbReference type="SAM" id="MobiDB-lite"/>
    </source>
</evidence>
<dbReference type="GO" id="GO:0050897">
    <property type="term" value="F:cobalt ion binding"/>
    <property type="evidence" value="ECO:0007669"/>
    <property type="project" value="InterPro"/>
</dbReference>